<name>A0A7X2HB59_9BACL</name>
<evidence type="ECO:0000313" key="2">
    <source>
        <dbReference type="Proteomes" id="UP000463051"/>
    </source>
</evidence>
<protein>
    <recommendedName>
        <fullName evidence="3">Replicative helicase inhibitor G39P N-terminal domain-containing protein</fullName>
    </recommendedName>
</protein>
<keyword evidence="2" id="KW-1185">Reference proteome</keyword>
<dbReference type="Gene3D" id="1.10.8.200">
    <property type="entry name" value="Replisome organizer (g39p helicase loader/inhibitor protein)"/>
    <property type="match status" value="1"/>
</dbReference>
<sequence>MEKVEVIILVRTIKANYPGFDKSPENIDRLYKYLKEFPFETAKENVDAHILTEKFPPNIAEIRGRLGEQLDSKRSKEATAEHFANLDKWGSNNTPPPEGYWEAMRQKLRGEVDA</sequence>
<proteinExistence type="predicted"/>
<organism evidence="1 2">
    <name type="scientific">Paenibacillus monticola</name>
    <dbReference type="NCBI Taxonomy" id="2666075"/>
    <lineage>
        <taxon>Bacteria</taxon>
        <taxon>Bacillati</taxon>
        <taxon>Bacillota</taxon>
        <taxon>Bacilli</taxon>
        <taxon>Bacillales</taxon>
        <taxon>Paenibacillaceae</taxon>
        <taxon>Paenibacillus</taxon>
    </lineage>
</organism>
<reference evidence="1 2" key="1">
    <citation type="submission" date="2019-11" db="EMBL/GenBank/DDBJ databases">
        <title>Paenibacillus monticola sp. nov., a novel PGPR strain isolated from mountain sample in China.</title>
        <authorList>
            <person name="Zhao Q."/>
            <person name="Li H.-P."/>
            <person name="Zhang J.-L."/>
        </authorList>
    </citation>
    <scope>NUCLEOTIDE SEQUENCE [LARGE SCALE GENOMIC DNA]</scope>
    <source>
        <strain evidence="1 2">LC-T2</strain>
    </source>
</reference>
<comment type="caution">
    <text evidence="1">The sequence shown here is derived from an EMBL/GenBank/DDBJ whole genome shotgun (WGS) entry which is preliminary data.</text>
</comment>
<evidence type="ECO:0000313" key="1">
    <source>
        <dbReference type="EMBL" id="MRN56805.1"/>
    </source>
</evidence>
<dbReference type="AlphaFoldDB" id="A0A7X2HB59"/>
<dbReference type="RefSeq" id="WP_338116168.1">
    <property type="nucleotide sequence ID" value="NZ_WJXB01000016.1"/>
</dbReference>
<accession>A0A7X2HB59</accession>
<dbReference type="EMBL" id="WJXB01000016">
    <property type="protein sequence ID" value="MRN56805.1"/>
    <property type="molecule type" value="Genomic_DNA"/>
</dbReference>
<evidence type="ECO:0008006" key="3">
    <source>
        <dbReference type="Google" id="ProtNLM"/>
    </source>
</evidence>
<dbReference type="Proteomes" id="UP000463051">
    <property type="component" value="Unassembled WGS sequence"/>
</dbReference>
<gene>
    <name evidence="1" type="ORF">GJB61_28040</name>
</gene>